<dbReference type="CDD" id="cd07185">
    <property type="entry name" value="OmpA_C-like"/>
    <property type="match status" value="1"/>
</dbReference>
<evidence type="ECO:0000256" key="5">
    <source>
        <dbReference type="ARBA" id="ARBA00022989"/>
    </source>
</evidence>
<evidence type="ECO:0000256" key="2">
    <source>
        <dbReference type="ARBA" id="ARBA00008914"/>
    </source>
</evidence>
<gene>
    <name evidence="11" type="ORF">EHS13_00745</name>
</gene>
<dbReference type="KEGG" id="ppsc:EHS13_00745"/>
<evidence type="ECO:0000256" key="3">
    <source>
        <dbReference type="ARBA" id="ARBA00022475"/>
    </source>
</evidence>
<keyword evidence="5 9" id="KW-1133">Transmembrane helix</keyword>
<feature type="compositionally biased region" description="Polar residues" evidence="8">
    <location>
        <begin position="200"/>
        <end position="214"/>
    </location>
</feature>
<evidence type="ECO:0000256" key="1">
    <source>
        <dbReference type="ARBA" id="ARBA00004162"/>
    </source>
</evidence>
<evidence type="ECO:0000256" key="9">
    <source>
        <dbReference type="SAM" id="Phobius"/>
    </source>
</evidence>
<dbReference type="AlphaFoldDB" id="A0A6B8RCG9"/>
<evidence type="ECO:0000313" key="11">
    <source>
        <dbReference type="EMBL" id="QGQ93554.1"/>
    </source>
</evidence>
<sequence>MARRNKKHEEHENHERWLITYADLITLLLIFFVIMYSMSKIDMAKYTELSKSLAFQFKKSDTVIPQGNVGVADPGEGAEGNLSQKDPEKDSPTAEETDEVSEETEKEKQEKKAEQIEQREKELKDLKEKTEKYINDNKLQTKVSVKDTARGIAITLNDLFLFDSGKADLKPASIPILEKLSSLFPTLHAPVSIEGHTDDQPLSTGSLYQDNDGLSSERSLSVKRIFNKIPALHGKLVGAFYGDSHPIAPNDTPENRQKNRRVEIIVLREIEAEITPTAKVAP</sequence>
<evidence type="ECO:0000313" key="12">
    <source>
        <dbReference type="Proteomes" id="UP000426246"/>
    </source>
</evidence>
<comment type="similarity">
    <text evidence="2">Belongs to the MotB family.</text>
</comment>
<dbReference type="GO" id="GO:0005886">
    <property type="term" value="C:plasma membrane"/>
    <property type="evidence" value="ECO:0007669"/>
    <property type="project" value="UniProtKB-SubCell"/>
</dbReference>
<keyword evidence="4 9" id="KW-0812">Transmembrane</keyword>
<evidence type="ECO:0000256" key="4">
    <source>
        <dbReference type="ARBA" id="ARBA00022692"/>
    </source>
</evidence>
<feature type="domain" description="OmpA-like" evidence="10">
    <location>
        <begin position="149"/>
        <end position="270"/>
    </location>
</feature>
<dbReference type="InterPro" id="IPR025713">
    <property type="entry name" value="MotB-like_N_dom"/>
</dbReference>
<dbReference type="PROSITE" id="PS51123">
    <property type="entry name" value="OMPA_2"/>
    <property type="match status" value="1"/>
</dbReference>
<dbReference type="InterPro" id="IPR050330">
    <property type="entry name" value="Bact_OuterMem_StrucFunc"/>
</dbReference>
<keyword evidence="3" id="KW-1003">Cell membrane</keyword>
<dbReference type="Pfam" id="PF13677">
    <property type="entry name" value="MotB_plug"/>
    <property type="match status" value="1"/>
</dbReference>
<dbReference type="Proteomes" id="UP000426246">
    <property type="component" value="Chromosome"/>
</dbReference>
<feature type="transmembrane region" description="Helical" evidence="9">
    <location>
        <begin position="21"/>
        <end position="38"/>
    </location>
</feature>
<dbReference type="Pfam" id="PF00691">
    <property type="entry name" value="OmpA"/>
    <property type="match status" value="1"/>
</dbReference>
<dbReference type="SUPFAM" id="SSF103088">
    <property type="entry name" value="OmpA-like"/>
    <property type="match status" value="1"/>
</dbReference>
<keyword evidence="12" id="KW-1185">Reference proteome</keyword>
<dbReference type="EMBL" id="CP034235">
    <property type="protein sequence ID" value="QGQ93554.1"/>
    <property type="molecule type" value="Genomic_DNA"/>
</dbReference>
<keyword evidence="6 7" id="KW-0472">Membrane</keyword>
<feature type="region of interest" description="Disordered" evidence="8">
    <location>
        <begin position="195"/>
        <end position="214"/>
    </location>
</feature>
<evidence type="ECO:0000256" key="6">
    <source>
        <dbReference type="ARBA" id="ARBA00023136"/>
    </source>
</evidence>
<dbReference type="PANTHER" id="PTHR30329:SF21">
    <property type="entry name" value="LIPOPROTEIN YIAD-RELATED"/>
    <property type="match status" value="1"/>
</dbReference>
<keyword evidence="11" id="KW-0282">Flagellum</keyword>
<keyword evidence="11" id="KW-0966">Cell projection</keyword>
<dbReference type="RefSeq" id="WP_155698433.1">
    <property type="nucleotide sequence ID" value="NZ_CP034235.1"/>
</dbReference>
<dbReference type="OrthoDB" id="9815217at2"/>
<feature type="compositionally biased region" description="Basic and acidic residues" evidence="8">
    <location>
        <begin position="103"/>
        <end position="117"/>
    </location>
</feature>
<keyword evidence="11" id="KW-0969">Cilium</keyword>
<accession>A0A6B8RCG9</accession>
<dbReference type="Gene3D" id="3.30.1330.60">
    <property type="entry name" value="OmpA-like domain"/>
    <property type="match status" value="1"/>
</dbReference>
<protein>
    <submittedName>
        <fullName evidence="11">Flagellar motor protein</fullName>
    </submittedName>
</protein>
<dbReference type="PANTHER" id="PTHR30329">
    <property type="entry name" value="STATOR ELEMENT OF FLAGELLAR MOTOR COMPLEX"/>
    <property type="match status" value="1"/>
</dbReference>
<dbReference type="InterPro" id="IPR036737">
    <property type="entry name" value="OmpA-like_sf"/>
</dbReference>
<evidence type="ECO:0000259" key="10">
    <source>
        <dbReference type="PROSITE" id="PS51123"/>
    </source>
</evidence>
<feature type="region of interest" description="Disordered" evidence="8">
    <location>
        <begin position="66"/>
        <end position="117"/>
    </location>
</feature>
<dbReference type="InterPro" id="IPR006665">
    <property type="entry name" value="OmpA-like"/>
</dbReference>
<comment type="subcellular location">
    <subcellularLocation>
        <location evidence="1">Cell membrane</location>
        <topology evidence="1">Single-pass membrane protein</topology>
    </subcellularLocation>
</comment>
<organism evidence="11 12">
    <name type="scientific">Paenibacillus psychroresistens</name>
    <dbReference type="NCBI Taxonomy" id="1778678"/>
    <lineage>
        <taxon>Bacteria</taxon>
        <taxon>Bacillati</taxon>
        <taxon>Bacillota</taxon>
        <taxon>Bacilli</taxon>
        <taxon>Bacillales</taxon>
        <taxon>Paenibacillaceae</taxon>
        <taxon>Paenibacillus</taxon>
    </lineage>
</organism>
<name>A0A6B8RCG9_9BACL</name>
<proteinExistence type="inferred from homology"/>
<feature type="compositionally biased region" description="Acidic residues" evidence="8">
    <location>
        <begin position="93"/>
        <end position="102"/>
    </location>
</feature>
<evidence type="ECO:0000256" key="8">
    <source>
        <dbReference type="SAM" id="MobiDB-lite"/>
    </source>
</evidence>
<evidence type="ECO:0000256" key="7">
    <source>
        <dbReference type="PROSITE-ProRule" id="PRU00473"/>
    </source>
</evidence>
<reference evidence="12" key="1">
    <citation type="submission" date="2018-11" db="EMBL/GenBank/DDBJ databases">
        <title>Complete genome sequence of Paenibacillus sp. ML311-T8.</title>
        <authorList>
            <person name="Nam Y.-D."/>
            <person name="Kang J."/>
            <person name="Chung W.-H."/>
            <person name="Park Y.S."/>
        </authorList>
    </citation>
    <scope>NUCLEOTIDE SEQUENCE [LARGE SCALE GENOMIC DNA]</scope>
    <source>
        <strain evidence="12">ML311-T8</strain>
    </source>
</reference>